<dbReference type="GO" id="GO:0047475">
    <property type="term" value="F:phenylacetate-CoA ligase activity"/>
    <property type="evidence" value="ECO:0007669"/>
    <property type="project" value="UniProtKB-EC"/>
</dbReference>
<evidence type="ECO:0000259" key="1">
    <source>
        <dbReference type="Pfam" id="PF00501"/>
    </source>
</evidence>
<dbReference type="AlphaFoldDB" id="A0A4P6LTD5"/>
<protein>
    <submittedName>
        <fullName evidence="2">Phenylacetate-coenzyme A ligase</fullName>
        <ecNumber evidence="2">6.2.1.30</ecNumber>
    </submittedName>
</protein>
<accession>A0A4P6LTD5</accession>
<dbReference type="PANTHER" id="PTHR36932:SF1">
    <property type="entry name" value="CAPSULAR POLYSACCHARIDE BIOSYNTHESIS PROTEIN"/>
    <property type="match status" value="1"/>
</dbReference>
<keyword evidence="2" id="KW-0436">Ligase</keyword>
<dbReference type="InterPro" id="IPR042099">
    <property type="entry name" value="ANL_N_sf"/>
</dbReference>
<evidence type="ECO:0000313" key="2">
    <source>
        <dbReference type="EMBL" id="QBE95541.1"/>
    </source>
</evidence>
<dbReference type="Proteomes" id="UP000289794">
    <property type="component" value="Chromosome"/>
</dbReference>
<dbReference type="NCBIfam" id="NF045666">
    <property type="entry name" value="DVU1553_fam_AMP"/>
    <property type="match status" value="1"/>
</dbReference>
<evidence type="ECO:0000313" key="3">
    <source>
        <dbReference type="Proteomes" id="UP000289794"/>
    </source>
</evidence>
<dbReference type="InterPro" id="IPR053158">
    <property type="entry name" value="CapK_Type1_Caps_Biosynth"/>
</dbReference>
<organism evidence="2 3">
    <name type="scientific">Blautia producta</name>
    <dbReference type="NCBI Taxonomy" id="33035"/>
    <lineage>
        <taxon>Bacteria</taxon>
        <taxon>Bacillati</taxon>
        <taxon>Bacillota</taxon>
        <taxon>Clostridia</taxon>
        <taxon>Lachnospirales</taxon>
        <taxon>Lachnospiraceae</taxon>
        <taxon>Blautia</taxon>
    </lineage>
</organism>
<dbReference type="KEGG" id="bpro:PMF13cell1_01064"/>
<dbReference type="SUPFAM" id="SSF56801">
    <property type="entry name" value="Acetyl-CoA synthetase-like"/>
    <property type="match status" value="1"/>
</dbReference>
<dbReference type="Pfam" id="PF00501">
    <property type="entry name" value="AMP-binding"/>
    <property type="match status" value="1"/>
</dbReference>
<dbReference type="EC" id="6.2.1.30" evidence="2"/>
<dbReference type="Gene3D" id="3.40.50.12780">
    <property type="entry name" value="N-terminal domain of ligase-like"/>
    <property type="match status" value="1"/>
</dbReference>
<gene>
    <name evidence="2" type="primary">paaK_1</name>
    <name evidence="2" type="ORF">PMF13cell1_01064</name>
</gene>
<sequence>MPVKRSVLDTWIEKKEMLSLSSRKALSDWQLKKIRNLLVYAGTNSPWYRKRLSGHALPESLEEFASFPLMDGQDLADAGLSMLCVSQGDISRVVTLQTSGTEGRPKRIFYTAGDQELTVSFFHHGMSELTSEGEAVMVFLPFKAEGCVGDLLIRGLKRLGVQPVGYGLMDDLADCAKAILENRISCAVGIPVQFLALGEYCRKRGIHLPLRAVLLSTDYLALPVRERIASALGCEVYNHFGMTETGFGCALECGAHDGMHIRENDIYAEIVHPVTHEVLEDGEWGELVITTLTREGMPLLRYRTGDFARLLPGPCACGSQLKRLECGGRLGFGGMIAKLDEALFSMDLLVDYDAEYEPDVKRLTLGLKFMDDRFCVERICADKNSIDKGSVNRNCMDRNFTSGNCNDGSCSDGNCGDGICSDGICSDENCSDENCNHKNCSDENCSDGNCADGNYNNIIYSNGNCSDGIFSNKNCNHRNCNDGNCNYKNYNYRNRMNRCYIDRSDIDITVNKLLSDAGLDIYFNEVCISCSGLSHILDCRAGKRKVKIRGKYESNLHAAWNA</sequence>
<dbReference type="PANTHER" id="PTHR36932">
    <property type="entry name" value="CAPSULAR POLYSACCHARIDE BIOSYNTHESIS PROTEIN"/>
    <property type="match status" value="1"/>
</dbReference>
<dbReference type="EMBL" id="CP035945">
    <property type="protein sequence ID" value="QBE95541.1"/>
    <property type="molecule type" value="Genomic_DNA"/>
</dbReference>
<dbReference type="InterPro" id="IPR000873">
    <property type="entry name" value="AMP-dep_synth/lig_dom"/>
</dbReference>
<name>A0A4P6LTD5_9FIRM</name>
<dbReference type="RefSeq" id="WP_130180055.1">
    <property type="nucleotide sequence ID" value="NZ_CP035945.1"/>
</dbReference>
<feature type="domain" description="AMP-dependent synthetase/ligase" evidence="1">
    <location>
        <begin position="98"/>
        <end position="290"/>
    </location>
</feature>
<proteinExistence type="predicted"/>
<reference evidence="2 3" key="1">
    <citation type="submission" date="2019-01" db="EMBL/GenBank/DDBJ databases">
        <title>PMF-metabolizing Aryl O-demethylase.</title>
        <authorList>
            <person name="Kim M."/>
        </authorList>
    </citation>
    <scope>NUCLEOTIDE SEQUENCE [LARGE SCALE GENOMIC DNA]</scope>
    <source>
        <strain evidence="2 3">PMF1</strain>
    </source>
</reference>